<evidence type="ECO:0000259" key="5">
    <source>
        <dbReference type="PROSITE" id="PS50089"/>
    </source>
</evidence>
<proteinExistence type="predicted"/>
<dbReference type="Gene3D" id="1.10.20.10">
    <property type="entry name" value="Histone, subunit A"/>
    <property type="match status" value="1"/>
</dbReference>
<evidence type="ECO:0000313" key="6">
    <source>
        <dbReference type="EMBL" id="EEN49751.1"/>
    </source>
</evidence>
<dbReference type="InterPro" id="IPR001841">
    <property type="entry name" value="Znf_RING"/>
</dbReference>
<dbReference type="Gene3D" id="3.30.40.10">
    <property type="entry name" value="Zinc/RING finger domain, C3HC4 (zinc finger)"/>
    <property type="match status" value="1"/>
</dbReference>
<dbReference type="PANTHER" id="PTHR10131:SF157">
    <property type="entry name" value="RECEPTOR-ASSOCIATED FACTOR, PUTATIVE-RELATED"/>
    <property type="match status" value="1"/>
</dbReference>
<organism>
    <name type="scientific">Branchiostoma floridae</name>
    <name type="common">Florida lancelet</name>
    <name type="synonym">Amphioxus</name>
    <dbReference type="NCBI Taxonomy" id="7739"/>
    <lineage>
        <taxon>Eukaryota</taxon>
        <taxon>Metazoa</taxon>
        <taxon>Chordata</taxon>
        <taxon>Cephalochordata</taxon>
        <taxon>Leptocardii</taxon>
        <taxon>Amphioxiformes</taxon>
        <taxon>Branchiostomatidae</taxon>
        <taxon>Branchiostoma</taxon>
    </lineage>
</organism>
<reference evidence="6" key="1">
    <citation type="journal article" date="2008" name="Nature">
        <title>The amphioxus genome and the evolution of the chordate karyotype.</title>
        <authorList>
            <consortium name="US DOE Joint Genome Institute (JGI-PGF)"/>
            <person name="Putnam N.H."/>
            <person name="Butts T."/>
            <person name="Ferrier D.E.K."/>
            <person name="Furlong R.F."/>
            <person name="Hellsten U."/>
            <person name="Kawashima T."/>
            <person name="Robinson-Rechavi M."/>
            <person name="Shoguchi E."/>
            <person name="Terry A."/>
            <person name="Yu J.-K."/>
            <person name="Benito-Gutierrez E.L."/>
            <person name="Dubchak I."/>
            <person name="Garcia-Fernandez J."/>
            <person name="Gibson-Brown J.J."/>
            <person name="Grigoriev I.V."/>
            <person name="Horton A.C."/>
            <person name="de Jong P.J."/>
            <person name="Jurka J."/>
            <person name="Kapitonov V.V."/>
            <person name="Kohara Y."/>
            <person name="Kuroki Y."/>
            <person name="Lindquist E."/>
            <person name="Lucas S."/>
            <person name="Osoegawa K."/>
            <person name="Pennacchio L.A."/>
            <person name="Salamov A.A."/>
            <person name="Satou Y."/>
            <person name="Sauka-Spengler T."/>
            <person name="Schmutz J."/>
            <person name="Shin-I T."/>
            <person name="Toyoda A."/>
            <person name="Bronner-Fraser M."/>
            <person name="Fujiyama A."/>
            <person name="Holland L.Z."/>
            <person name="Holland P.W.H."/>
            <person name="Satoh N."/>
            <person name="Rokhsar D.S."/>
        </authorList>
    </citation>
    <scope>NUCLEOTIDE SEQUENCE [LARGE SCALE GENOMIC DNA]</scope>
    <source>
        <strain evidence="6">S238N-H82</strain>
        <tissue evidence="6">Testes</tissue>
    </source>
</reference>
<dbReference type="InterPro" id="IPR013083">
    <property type="entry name" value="Znf_RING/FYVE/PHD"/>
</dbReference>
<name>C3ZCP7_BRAFL</name>
<dbReference type="EMBL" id="GG666608">
    <property type="protein sequence ID" value="EEN49751.1"/>
    <property type="molecule type" value="Genomic_DNA"/>
</dbReference>
<keyword evidence="1" id="KW-0479">Metal-binding</keyword>
<gene>
    <name evidence="6" type="ORF">BRAFLDRAFT_86108</name>
</gene>
<dbReference type="SUPFAM" id="SSF57850">
    <property type="entry name" value="RING/U-box"/>
    <property type="match status" value="1"/>
</dbReference>
<dbReference type="InterPro" id="IPR009072">
    <property type="entry name" value="Histone-fold"/>
</dbReference>
<keyword evidence="2 4" id="KW-0863">Zinc-finger</keyword>
<dbReference type="GO" id="GO:0008270">
    <property type="term" value="F:zinc ion binding"/>
    <property type="evidence" value="ECO:0007669"/>
    <property type="project" value="UniProtKB-KW"/>
</dbReference>
<feature type="domain" description="RING-type" evidence="5">
    <location>
        <begin position="8"/>
        <end position="34"/>
    </location>
</feature>
<protein>
    <recommendedName>
        <fullName evidence="5">RING-type domain-containing protein</fullName>
    </recommendedName>
</protein>
<dbReference type="InParanoid" id="C3ZCP7"/>
<dbReference type="PANTHER" id="PTHR10131">
    <property type="entry name" value="TNF RECEPTOR ASSOCIATED FACTOR"/>
    <property type="match status" value="1"/>
</dbReference>
<dbReference type="AlphaFoldDB" id="C3ZCP7"/>
<keyword evidence="3" id="KW-0862">Zinc</keyword>
<dbReference type="STRING" id="7739.C3ZCP7"/>
<evidence type="ECO:0000256" key="1">
    <source>
        <dbReference type="ARBA" id="ARBA00022723"/>
    </source>
</evidence>
<dbReference type="InterPro" id="IPR017907">
    <property type="entry name" value="Znf_RING_CS"/>
</dbReference>
<dbReference type="Pfam" id="PF13639">
    <property type="entry name" value="zf-RING_2"/>
    <property type="match status" value="1"/>
</dbReference>
<accession>C3ZCP7</accession>
<dbReference type="PROSITE" id="PS00518">
    <property type="entry name" value="ZF_RING_1"/>
    <property type="match status" value="1"/>
</dbReference>
<evidence type="ECO:0000256" key="2">
    <source>
        <dbReference type="ARBA" id="ARBA00022771"/>
    </source>
</evidence>
<sequence length="150" mass="17404">MEDPWECPCGHVFCKVCIQHWLQSHMFSNCPVCRVPCFKFQLRPVVHMVRNLINCLTVRCENSEAGCDKNVELQKYDSHKKVREICLKVCAGKNLKWRVCAIMALEELAEEFALNVQDDFKTVCQKAGVRPQRIQVIMDKVLDDFESDLL</sequence>
<evidence type="ECO:0000256" key="4">
    <source>
        <dbReference type="PROSITE-ProRule" id="PRU00175"/>
    </source>
</evidence>
<evidence type="ECO:0000256" key="3">
    <source>
        <dbReference type="ARBA" id="ARBA00022833"/>
    </source>
</evidence>
<dbReference type="GO" id="GO:0046982">
    <property type="term" value="F:protein heterodimerization activity"/>
    <property type="evidence" value="ECO:0007669"/>
    <property type="project" value="InterPro"/>
</dbReference>
<dbReference type="PROSITE" id="PS50089">
    <property type="entry name" value="ZF_RING_2"/>
    <property type="match status" value="1"/>
</dbReference>